<dbReference type="Proteomes" id="UP001500755">
    <property type="component" value="Unassembled WGS sequence"/>
</dbReference>
<protein>
    <recommendedName>
        <fullName evidence="3">Excreted virulence factor EspC, type VII ESX diderm</fullName>
    </recommendedName>
</protein>
<evidence type="ECO:0008006" key="3">
    <source>
        <dbReference type="Google" id="ProtNLM"/>
    </source>
</evidence>
<organism evidence="1 2">
    <name type="scientific">Brevibacterium samyangense</name>
    <dbReference type="NCBI Taxonomy" id="366888"/>
    <lineage>
        <taxon>Bacteria</taxon>
        <taxon>Bacillati</taxon>
        <taxon>Actinomycetota</taxon>
        <taxon>Actinomycetes</taxon>
        <taxon>Micrococcales</taxon>
        <taxon>Brevibacteriaceae</taxon>
        <taxon>Brevibacterium</taxon>
    </lineage>
</organism>
<accession>A0ABN2TJB6</accession>
<gene>
    <name evidence="1" type="ORF">GCM10009755_23790</name>
</gene>
<evidence type="ECO:0000313" key="2">
    <source>
        <dbReference type="Proteomes" id="UP001500755"/>
    </source>
</evidence>
<reference evidence="1 2" key="1">
    <citation type="journal article" date="2019" name="Int. J. Syst. Evol. Microbiol.">
        <title>The Global Catalogue of Microorganisms (GCM) 10K type strain sequencing project: providing services to taxonomists for standard genome sequencing and annotation.</title>
        <authorList>
            <consortium name="The Broad Institute Genomics Platform"/>
            <consortium name="The Broad Institute Genome Sequencing Center for Infectious Disease"/>
            <person name="Wu L."/>
            <person name="Ma J."/>
        </authorList>
    </citation>
    <scope>NUCLEOTIDE SEQUENCE [LARGE SCALE GENOMIC DNA]</scope>
    <source>
        <strain evidence="1 2">JCM 14546</strain>
    </source>
</reference>
<sequence>MSVDMNVPEVATMGNNFATWATTLQPDVANLETTSELLGSEVGDIAGASQLATEANAARAAVATLGNAITETLAVDSEYVLLAAALAEEAFNG</sequence>
<name>A0ABN2TJB6_9MICO</name>
<evidence type="ECO:0000313" key="1">
    <source>
        <dbReference type="EMBL" id="GAA2011659.1"/>
    </source>
</evidence>
<keyword evidence="2" id="KW-1185">Reference proteome</keyword>
<proteinExistence type="predicted"/>
<dbReference type="EMBL" id="BAAANO010000023">
    <property type="protein sequence ID" value="GAA2011659.1"/>
    <property type="molecule type" value="Genomic_DNA"/>
</dbReference>
<dbReference type="RefSeq" id="WP_344309983.1">
    <property type="nucleotide sequence ID" value="NZ_BAAANO010000023.1"/>
</dbReference>
<comment type="caution">
    <text evidence="1">The sequence shown here is derived from an EMBL/GenBank/DDBJ whole genome shotgun (WGS) entry which is preliminary data.</text>
</comment>